<feature type="compositionally biased region" description="Acidic residues" evidence="9">
    <location>
        <begin position="576"/>
        <end position="587"/>
    </location>
</feature>
<evidence type="ECO:0000256" key="5">
    <source>
        <dbReference type="ARBA" id="ARBA00022989"/>
    </source>
</evidence>
<evidence type="ECO:0000313" key="12">
    <source>
        <dbReference type="EMBL" id="KAK2916006.1"/>
    </source>
</evidence>
<dbReference type="PANTHER" id="PTHR23037">
    <property type="entry name" value="CYTOKINE RECEPTOR"/>
    <property type="match status" value="1"/>
</dbReference>
<evidence type="ECO:0000256" key="10">
    <source>
        <dbReference type="SAM" id="Phobius"/>
    </source>
</evidence>
<dbReference type="AlphaFoldDB" id="A0AA88Q810"/>
<evidence type="ECO:0000259" key="11">
    <source>
        <dbReference type="Pfam" id="PF18707"/>
    </source>
</evidence>
<evidence type="ECO:0000256" key="9">
    <source>
        <dbReference type="SAM" id="MobiDB-lite"/>
    </source>
</evidence>
<feature type="region of interest" description="Disordered" evidence="9">
    <location>
        <begin position="557"/>
        <end position="590"/>
    </location>
</feature>
<keyword evidence="6 10" id="KW-0472">Membrane</keyword>
<evidence type="ECO:0000256" key="8">
    <source>
        <dbReference type="ARBA" id="ARBA00023170"/>
    </source>
</evidence>
<sequence length="677" mass="76022">MNTISKPQKRTESSSQVCRVHYKQVPPLCAPHYSDASSGSTDEHRSYNMMGHYLRANVFPGPPVVWSSLVKDSYVHHPLPAFIHDAEHWHGHKTDHLVQWTEQNFLDKRLHKLLKEMEFKDSCLTAEGERIQGVMKDYWYTPLFIFIIFYGNSQSSNTQTGTTGLTCVNDYVTNISCVWWNSTDFSSQQCVLVGKSDTKRSCELVPLSNQSHRNRSCSLTFGIGNFFYLNKIWLHVICNESVITNLHYQPSKHIKTQPPDKPTVSGDNITWSKGSNFPRDIEAYEFQLEYKATHTSWETAEHRHVTHDGPVKLDHNKLFVGEEYQARVRVKPIEHINSDRFRGEWSDWSPAVSWRSEIGKPPVKPGEPGDYASPPVPDYMRIVLIIGFNILLVFAVVCWIIYKAKKSSKSLNSKHQHVPDPSKYFQPLHTVHGGNFRKWLGCQNSVGPFLTPQSCDDISPVEVSDFWDVSLMDPDAQMSAAALVHSNQMDSGLENSGTSHASSSGFSNMGYFYSKSNNGSLYLETCPVYFTYHPEEGTNSNLSSPGSSYDCLQTPSYQMEQPMSPDSGFDMPGEEHFEDDQEDEDGSGAERCAAEGQALVSFIMSLSQGSHNAVRPAESFAPVAIITPWSEPVRAPSCASTSEPAEGTVVRPSSMIEPCGSGYLTLKEMQKYSNKSI</sequence>
<dbReference type="GO" id="GO:0009897">
    <property type="term" value="C:external side of plasma membrane"/>
    <property type="evidence" value="ECO:0007669"/>
    <property type="project" value="TreeGrafter"/>
</dbReference>
<gene>
    <name evidence="12" type="ORF">Q8A67_000380</name>
</gene>
<dbReference type="PANTHER" id="PTHR23037:SF22">
    <property type="entry name" value="CYTOKINE RECEPTOR COMMON SUBUNIT BETA"/>
    <property type="match status" value="1"/>
</dbReference>
<proteinExistence type="inferred from homology"/>
<evidence type="ECO:0000256" key="7">
    <source>
        <dbReference type="ARBA" id="ARBA00023157"/>
    </source>
</evidence>
<dbReference type="Proteomes" id="UP001187343">
    <property type="component" value="Unassembled WGS sequence"/>
</dbReference>
<dbReference type="InterPro" id="IPR036116">
    <property type="entry name" value="FN3_sf"/>
</dbReference>
<feature type="domain" description="Interleukin-2 receptor subunit beta N-terminal" evidence="11">
    <location>
        <begin position="164"/>
        <end position="242"/>
    </location>
</feature>
<dbReference type="SUPFAM" id="SSF49265">
    <property type="entry name" value="Fibronectin type III"/>
    <property type="match status" value="2"/>
</dbReference>
<keyword evidence="7" id="KW-1015">Disulfide bond</keyword>
<dbReference type="GO" id="GO:0004896">
    <property type="term" value="F:cytokine receptor activity"/>
    <property type="evidence" value="ECO:0007669"/>
    <property type="project" value="TreeGrafter"/>
</dbReference>
<dbReference type="GO" id="GO:0016064">
    <property type="term" value="P:immunoglobulin mediated immune response"/>
    <property type="evidence" value="ECO:0007669"/>
    <property type="project" value="TreeGrafter"/>
</dbReference>
<comment type="subcellular location">
    <subcellularLocation>
        <location evidence="1">Membrane</location>
        <topology evidence="1">Single-pass membrane protein</topology>
    </subcellularLocation>
</comment>
<evidence type="ECO:0000256" key="6">
    <source>
        <dbReference type="ARBA" id="ARBA00023136"/>
    </source>
</evidence>
<comment type="caution">
    <text evidence="12">The sequence shown here is derived from an EMBL/GenBank/DDBJ whole genome shotgun (WGS) entry which is preliminary data.</text>
</comment>
<feature type="transmembrane region" description="Helical" evidence="10">
    <location>
        <begin position="379"/>
        <end position="402"/>
    </location>
</feature>
<accession>A0AA88Q810</accession>
<dbReference type="InterPro" id="IPR040951">
    <property type="entry name" value="IL2RB_N1"/>
</dbReference>
<dbReference type="Pfam" id="PF18707">
    <property type="entry name" value="IL2RB_N1"/>
    <property type="match status" value="1"/>
</dbReference>
<keyword evidence="5 10" id="KW-1133">Transmembrane helix</keyword>
<dbReference type="EMBL" id="JAUYZG010000001">
    <property type="protein sequence ID" value="KAK2916006.1"/>
    <property type="molecule type" value="Genomic_DNA"/>
</dbReference>
<reference evidence="12" key="1">
    <citation type="submission" date="2023-08" db="EMBL/GenBank/DDBJ databases">
        <title>Chromosome-level Genome Assembly of mud carp (Cirrhinus molitorella).</title>
        <authorList>
            <person name="Liu H."/>
        </authorList>
    </citation>
    <scope>NUCLEOTIDE SEQUENCE</scope>
    <source>
        <strain evidence="12">Prfri</strain>
        <tissue evidence="12">Muscle</tissue>
    </source>
</reference>
<dbReference type="Gene3D" id="2.60.40.10">
    <property type="entry name" value="Immunoglobulins"/>
    <property type="match status" value="2"/>
</dbReference>
<keyword evidence="3 10" id="KW-0812">Transmembrane</keyword>
<keyword evidence="4" id="KW-0732">Signal</keyword>
<comment type="similarity">
    <text evidence="2">Belongs to the type I cytokine receptor family. Type 4 subfamily.</text>
</comment>
<name>A0AA88Q810_9TELE</name>
<dbReference type="Pfam" id="PF15400">
    <property type="entry name" value="TEX33"/>
    <property type="match status" value="1"/>
</dbReference>
<evidence type="ECO:0000256" key="4">
    <source>
        <dbReference type="ARBA" id="ARBA00022729"/>
    </source>
</evidence>
<keyword evidence="13" id="KW-1185">Reference proteome</keyword>
<evidence type="ECO:0000313" key="13">
    <source>
        <dbReference type="Proteomes" id="UP001187343"/>
    </source>
</evidence>
<evidence type="ECO:0000256" key="1">
    <source>
        <dbReference type="ARBA" id="ARBA00004167"/>
    </source>
</evidence>
<evidence type="ECO:0000256" key="3">
    <source>
        <dbReference type="ARBA" id="ARBA00022692"/>
    </source>
</evidence>
<dbReference type="InterPro" id="IPR029234">
    <property type="entry name" value="CIMIP4"/>
</dbReference>
<organism evidence="12 13">
    <name type="scientific">Cirrhinus molitorella</name>
    <name type="common">mud carp</name>
    <dbReference type="NCBI Taxonomy" id="172907"/>
    <lineage>
        <taxon>Eukaryota</taxon>
        <taxon>Metazoa</taxon>
        <taxon>Chordata</taxon>
        <taxon>Craniata</taxon>
        <taxon>Vertebrata</taxon>
        <taxon>Euteleostomi</taxon>
        <taxon>Actinopterygii</taxon>
        <taxon>Neopterygii</taxon>
        <taxon>Teleostei</taxon>
        <taxon>Ostariophysi</taxon>
        <taxon>Cypriniformes</taxon>
        <taxon>Cyprinidae</taxon>
        <taxon>Labeoninae</taxon>
        <taxon>Labeonini</taxon>
        <taxon>Cirrhinus</taxon>
    </lineage>
</organism>
<dbReference type="InterPro" id="IPR013783">
    <property type="entry name" value="Ig-like_fold"/>
</dbReference>
<evidence type="ECO:0000256" key="2">
    <source>
        <dbReference type="ARBA" id="ARBA00008280"/>
    </source>
</evidence>
<protein>
    <recommendedName>
        <fullName evidence="11">Interleukin-2 receptor subunit beta N-terminal domain-containing protein</fullName>
    </recommendedName>
</protein>
<keyword evidence="8" id="KW-0675">Receptor</keyword>